<dbReference type="AlphaFoldDB" id="A0ABD5ZBG6"/>
<accession>A0ABD5ZBG6</accession>
<evidence type="ECO:0000313" key="2">
    <source>
        <dbReference type="EMBL" id="MFC7202511.1"/>
    </source>
</evidence>
<keyword evidence="3" id="KW-1185">Reference proteome</keyword>
<feature type="transmembrane region" description="Helical" evidence="1">
    <location>
        <begin position="192"/>
        <end position="212"/>
    </location>
</feature>
<feature type="transmembrane region" description="Helical" evidence="1">
    <location>
        <begin position="37"/>
        <end position="57"/>
    </location>
</feature>
<proteinExistence type="predicted"/>
<protein>
    <submittedName>
        <fullName evidence="2">Uncharacterized protein</fullName>
    </submittedName>
</protein>
<evidence type="ECO:0000313" key="3">
    <source>
        <dbReference type="Proteomes" id="UP001596481"/>
    </source>
</evidence>
<dbReference type="RefSeq" id="WP_390221808.1">
    <property type="nucleotide sequence ID" value="NZ_JBHTAA010000001.1"/>
</dbReference>
<feature type="transmembrane region" description="Helical" evidence="1">
    <location>
        <begin position="147"/>
        <end position="172"/>
    </location>
</feature>
<keyword evidence="1" id="KW-1133">Transmembrane helix</keyword>
<organism evidence="2 3">
    <name type="scientific">Haloferax namakaokahaiae</name>
    <dbReference type="NCBI Taxonomy" id="1748331"/>
    <lineage>
        <taxon>Archaea</taxon>
        <taxon>Methanobacteriati</taxon>
        <taxon>Methanobacteriota</taxon>
        <taxon>Stenosarchaea group</taxon>
        <taxon>Halobacteria</taxon>
        <taxon>Halobacteriales</taxon>
        <taxon>Haloferacaceae</taxon>
        <taxon>Haloferax</taxon>
    </lineage>
</organism>
<sequence>MPRPFRLFTVYDFFSVFLPGLATVLGLFMILPEEIDINFFVALIPILVLSFVFGQALHSLSALSESLLNSTPLVTSHRTQFSNYILENGNEHVVTKFKECCAATFRDDSLLLEEGDVPDASEWKSLYPFVQSRIYTNGKGRSRTFQAIFAFSRSMSVFLFGLPILYLIHYNLSYLGLIISRPPKYLLFFPNFQEFIEAVWPLSWMGMAIFIYSSHTYKKHFSQYLVSDFVSIELDD</sequence>
<keyword evidence="1" id="KW-0472">Membrane</keyword>
<dbReference type="Proteomes" id="UP001596481">
    <property type="component" value="Unassembled WGS sequence"/>
</dbReference>
<feature type="transmembrane region" description="Helical" evidence="1">
    <location>
        <begin position="7"/>
        <end position="31"/>
    </location>
</feature>
<gene>
    <name evidence="2" type="ORF">ACFQJC_03225</name>
</gene>
<reference evidence="2 3" key="1">
    <citation type="journal article" date="2019" name="Int. J. Syst. Evol. Microbiol.">
        <title>The Global Catalogue of Microorganisms (GCM) 10K type strain sequencing project: providing services to taxonomists for standard genome sequencing and annotation.</title>
        <authorList>
            <consortium name="The Broad Institute Genomics Platform"/>
            <consortium name="The Broad Institute Genome Sequencing Center for Infectious Disease"/>
            <person name="Wu L."/>
            <person name="Ma J."/>
        </authorList>
    </citation>
    <scope>NUCLEOTIDE SEQUENCE [LARGE SCALE GENOMIC DNA]</scope>
    <source>
        <strain evidence="2 3">DSM 29988</strain>
    </source>
</reference>
<evidence type="ECO:0000256" key="1">
    <source>
        <dbReference type="SAM" id="Phobius"/>
    </source>
</evidence>
<keyword evidence="1" id="KW-0812">Transmembrane</keyword>
<name>A0ABD5ZBG6_9EURY</name>
<comment type="caution">
    <text evidence="2">The sequence shown here is derived from an EMBL/GenBank/DDBJ whole genome shotgun (WGS) entry which is preliminary data.</text>
</comment>
<dbReference type="EMBL" id="JBHTAA010000001">
    <property type="protein sequence ID" value="MFC7202511.1"/>
    <property type="molecule type" value="Genomic_DNA"/>
</dbReference>